<evidence type="ECO:0000313" key="1">
    <source>
        <dbReference type="EMBL" id="MDB9487697.1"/>
    </source>
</evidence>
<comment type="caution">
    <text evidence="1">The sequence shown here is derived from an EMBL/GenBank/DDBJ whole genome shotgun (WGS) entry which is preliminary data.</text>
</comment>
<name>A0ABT5A6X2_9CYAN</name>
<sequence length="47" mass="5501">MVISLPDFLETTLQKSLKQLYLMSEFMENSRKFGVAELGYEIEKSKK</sequence>
<dbReference type="RefSeq" id="WP_271792486.1">
    <property type="nucleotide sequence ID" value="NZ_JAQMTU010000083.1"/>
</dbReference>
<proteinExistence type="predicted"/>
<dbReference type="EMBL" id="JAQMTU010000083">
    <property type="protein sequence ID" value="MDB9487697.1"/>
    <property type="molecule type" value="Genomic_DNA"/>
</dbReference>
<accession>A0ABT5A6X2</accession>
<keyword evidence="2" id="KW-1185">Reference proteome</keyword>
<evidence type="ECO:0000313" key="2">
    <source>
        <dbReference type="Proteomes" id="UP001212123"/>
    </source>
</evidence>
<protein>
    <submittedName>
        <fullName evidence="1">Uncharacterized protein</fullName>
    </submittedName>
</protein>
<dbReference type="Proteomes" id="UP001212123">
    <property type="component" value="Unassembled WGS sequence"/>
</dbReference>
<gene>
    <name evidence="1" type="ORF">PN492_14265</name>
</gene>
<reference evidence="1 2" key="1">
    <citation type="submission" date="2023-01" db="EMBL/GenBank/DDBJ databases">
        <title>Genomes from the Australian National Cyanobacteria Reference Collection.</title>
        <authorList>
            <person name="Willis A."/>
            <person name="Lee E.M.F."/>
        </authorList>
    </citation>
    <scope>NUCLEOTIDE SEQUENCE [LARGE SCALE GENOMIC DNA]</scope>
    <source>
        <strain evidence="1 2">CS-537/01</strain>
    </source>
</reference>
<organism evidence="1 2">
    <name type="scientific">Dolichospermum circinale CS-537/01</name>
    <dbReference type="NCBI Taxonomy" id="3021739"/>
    <lineage>
        <taxon>Bacteria</taxon>
        <taxon>Bacillati</taxon>
        <taxon>Cyanobacteriota</taxon>
        <taxon>Cyanophyceae</taxon>
        <taxon>Nostocales</taxon>
        <taxon>Aphanizomenonaceae</taxon>
        <taxon>Dolichospermum</taxon>
        <taxon>Dolichospermum circinale</taxon>
    </lineage>
</organism>